<comment type="caution">
    <text evidence="11">The sequence shown here is derived from an EMBL/GenBank/DDBJ whole genome shotgun (WGS) entry which is preliminary data.</text>
</comment>
<sequence>MADNHANETCKSRPKRPLPIVHISPIRHRACINIIAARIRMRSIGSLNSKNFLLACFCIYLLSATGSTAGEGAASDASGNGEGRNRFLRSAMASAAATGADIQIRASSDSASSFGGGPGSTVTVSSTIVEEEEKKEEEEEFDYEIYHARHNIPVPALGATMMGFMKAASSAAAASSSSGVIGSTVNADSKAPPLHQQQHQQHQQALKEKDIVRPRGISAFAGTSEAMKSFASGVFSADMIFDSAEKTGSSDNDFGSSNGNNQAMMYEATLAQISKSRSSLLYGSNPSSNAIQTDSVEHASRWKNEQLTSLKNQRPRLPKTDTDLDRGRHLVGLEVREVRPHQRIIIDYQDSLSKSKTDNFGEQQQMRPIRIQYLLSDDINIELNADGTNNEAPDGNMRLLSTLLDTSFNRTAALWSRALSLAPVVGNILPTVKTCGSAKIPDKHRVRGVENVDIVIYVSGDNKYCGGAIMHSAVCDFDQKMRPLVANLNICTKNIPTTIAPDYGVQVLNFDDYEGYISTETARILGASTSLFRHYNNPDTGIPYGSIEKNTVCVDGTQETVSLPNIISENVDSITGQVYYEIRTPNVIEVVRNHFGCMTMTGARLETKKGTTSCFGGFLDERLFFGEQLSGFQVAAKGQVTAISPLTLALLEDSSWYLANYTVSSEISFGRGAGCQFAYGSCELDDNGGLQVNAHGRGFHCAEIGKMGCDITHTSKARCDALVGGVSSSHSDICPMYIRGAVDCTHGTPDSLSTIPGEVYGKSSKCFLTEEGNAICLQGTCNEEIQGIDIRFENEVFACTRDGQIIDTQKGLRIECPRIAAVCPELICPSNCSARGVCDEDRDGKYTCICDDPFDDSPGCWGQLR</sequence>
<gene>
    <name evidence="11" type="ORF">ACHAW5_009217</name>
</gene>
<evidence type="ECO:0000256" key="8">
    <source>
        <dbReference type="PIRSR" id="PIRSR601577-1"/>
    </source>
</evidence>
<dbReference type="EMBL" id="JALLAZ020000708">
    <property type="protein sequence ID" value="KAL3788860.1"/>
    <property type="molecule type" value="Genomic_DNA"/>
</dbReference>
<protein>
    <recommendedName>
        <fullName evidence="10">EGF-like domain-containing protein</fullName>
    </recommendedName>
</protein>
<evidence type="ECO:0000256" key="3">
    <source>
        <dbReference type="ARBA" id="ARBA00022670"/>
    </source>
</evidence>
<keyword evidence="6" id="KW-0862">Zinc</keyword>
<dbReference type="SUPFAM" id="SSF55486">
    <property type="entry name" value="Metalloproteases ('zincins'), catalytic domain"/>
    <property type="match status" value="1"/>
</dbReference>
<feature type="region of interest" description="Disordered" evidence="9">
    <location>
        <begin position="109"/>
        <end position="135"/>
    </location>
</feature>
<dbReference type="PANTHER" id="PTHR10942:SF0">
    <property type="entry name" value="LEISHMANOLYSIN-LIKE PEPTIDASE"/>
    <property type="match status" value="1"/>
</dbReference>
<comment type="cofactor">
    <cofactor evidence="1">
        <name>Zn(2+)</name>
        <dbReference type="ChEBI" id="CHEBI:29105"/>
    </cofactor>
</comment>
<evidence type="ECO:0000256" key="6">
    <source>
        <dbReference type="ARBA" id="ARBA00022833"/>
    </source>
</evidence>
<accession>A0ABD3PKZ0</accession>
<dbReference type="GO" id="GO:0046872">
    <property type="term" value="F:metal ion binding"/>
    <property type="evidence" value="ECO:0007669"/>
    <property type="project" value="UniProtKB-KW"/>
</dbReference>
<evidence type="ECO:0000256" key="2">
    <source>
        <dbReference type="ARBA" id="ARBA00005860"/>
    </source>
</evidence>
<evidence type="ECO:0000256" key="7">
    <source>
        <dbReference type="ARBA" id="ARBA00023049"/>
    </source>
</evidence>
<dbReference type="PROSITE" id="PS01186">
    <property type="entry name" value="EGF_2"/>
    <property type="match status" value="1"/>
</dbReference>
<dbReference type="GO" id="GO:0006508">
    <property type="term" value="P:proteolysis"/>
    <property type="evidence" value="ECO:0007669"/>
    <property type="project" value="UniProtKB-KW"/>
</dbReference>
<evidence type="ECO:0000256" key="4">
    <source>
        <dbReference type="ARBA" id="ARBA00022723"/>
    </source>
</evidence>
<evidence type="ECO:0000256" key="9">
    <source>
        <dbReference type="SAM" id="MobiDB-lite"/>
    </source>
</evidence>
<keyword evidence="12" id="KW-1185">Reference proteome</keyword>
<dbReference type="InterPro" id="IPR001577">
    <property type="entry name" value="Peptidase_M8"/>
</dbReference>
<evidence type="ECO:0000256" key="1">
    <source>
        <dbReference type="ARBA" id="ARBA00001947"/>
    </source>
</evidence>
<dbReference type="Proteomes" id="UP001530315">
    <property type="component" value="Unassembled WGS sequence"/>
</dbReference>
<dbReference type="Gene3D" id="3.10.170.20">
    <property type="match status" value="1"/>
</dbReference>
<dbReference type="Pfam" id="PF01457">
    <property type="entry name" value="Peptidase_M8"/>
    <property type="match status" value="1"/>
</dbReference>
<keyword evidence="4" id="KW-0479">Metal-binding</keyword>
<evidence type="ECO:0000256" key="5">
    <source>
        <dbReference type="ARBA" id="ARBA00022801"/>
    </source>
</evidence>
<evidence type="ECO:0000313" key="12">
    <source>
        <dbReference type="Proteomes" id="UP001530315"/>
    </source>
</evidence>
<keyword evidence="5" id="KW-0378">Hydrolase</keyword>
<dbReference type="InterPro" id="IPR000742">
    <property type="entry name" value="EGF"/>
</dbReference>
<proteinExistence type="inferred from homology"/>
<dbReference type="AlphaFoldDB" id="A0ABD3PKZ0"/>
<dbReference type="PANTHER" id="PTHR10942">
    <property type="entry name" value="LEISHMANOLYSIN-LIKE PEPTIDASE"/>
    <property type="match status" value="1"/>
</dbReference>
<evidence type="ECO:0000259" key="10">
    <source>
        <dbReference type="PROSITE" id="PS01186"/>
    </source>
</evidence>
<dbReference type="Gene3D" id="3.90.132.10">
    <property type="entry name" value="Leishmanolysin , domain 2"/>
    <property type="match status" value="1"/>
</dbReference>
<organism evidence="11 12">
    <name type="scientific">Stephanodiscus triporus</name>
    <dbReference type="NCBI Taxonomy" id="2934178"/>
    <lineage>
        <taxon>Eukaryota</taxon>
        <taxon>Sar</taxon>
        <taxon>Stramenopiles</taxon>
        <taxon>Ochrophyta</taxon>
        <taxon>Bacillariophyta</taxon>
        <taxon>Coscinodiscophyceae</taxon>
        <taxon>Thalassiosirophycidae</taxon>
        <taxon>Stephanodiscales</taxon>
        <taxon>Stephanodiscaceae</taxon>
        <taxon>Stephanodiscus</taxon>
    </lineage>
</organism>
<name>A0ABD3PKZ0_9STRA</name>
<keyword evidence="3" id="KW-0645">Protease</keyword>
<comment type="similarity">
    <text evidence="2">Belongs to the peptidase M8 family.</text>
</comment>
<reference evidence="11 12" key="1">
    <citation type="submission" date="2024-10" db="EMBL/GenBank/DDBJ databases">
        <title>Updated reference genomes for cyclostephanoid diatoms.</title>
        <authorList>
            <person name="Roberts W.R."/>
            <person name="Alverson A.J."/>
        </authorList>
    </citation>
    <scope>NUCLEOTIDE SEQUENCE [LARGE SCALE GENOMIC DNA]</scope>
    <source>
        <strain evidence="11 12">AJA276-08</strain>
    </source>
</reference>
<feature type="domain" description="EGF-like" evidence="10">
    <location>
        <begin position="848"/>
        <end position="860"/>
    </location>
</feature>
<feature type="active site" evidence="8">
    <location>
        <position position="520"/>
    </location>
</feature>
<evidence type="ECO:0000313" key="11">
    <source>
        <dbReference type="EMBL" id="KAL3788860.1"/>
    </source>
</evidence>
<keyword evidence="7" id="KW-0482">Metalloprotease</keyword>
<dbReference type="GO" id="GO:0008237">
    <property type="term" value="F:metallopeptidase activity"/>
    <property type="evidence" value="ECO:0007669"/>
    <property type="project" value="UniProtKB-KW"/>
</dbReference>